<keyword evidence="3" id="KW-0808">Transferase</keyword>
<dbReference type="Proteomes" id="UP000019141">
    <property type="component" value="Unassembled WGS sequence"/>
</dbReference>
<evidence type="ECO:0000256" key="2">
    <source>
        <dbReference type="ARBA" id="ARBA00006464"/>
    </source>
</evidence>
<dbReference type="Pfam" id="PF02397">
    <property type="entry name" value="Bac_transf"/>
    <property type="match status" value="1"/>
</dbReference>
<feature type="transmembrane region" description="Helical" evidence="7">
    <location>
        <begin position="98"/>
        <end position="120"/>
    </location>
</feature>
<gene>
    <name evidence="9" type="ORF">ETSY1_05810</name>
</gene>
<organism evidence="9 10">
    <name type="scientific">Entotheonella factor</name>
    <dbReference type="NCBI Taxonomy" id="1429438"/>
    <lineage>
        <taxon>Bacteria</taxon>
        <taxon>Pseudomonadati</taxon>
        <taxon>Nitrospinota/Tectimicrobiota group</taxon>
        <taxon>Candidatus Tectimicrobiota</taxon>
        <taxon>Candidatus Entotheonellia</taxon>
        <taxon>Candidatus Entotheonellales</taxon>
        <taxon>Candidatus Entotheonellaceae</taxon>
        <taxon>Candidatus Entotheonella</taxon>
    </lineage>
</organism>
<feature type="domain" description="Bacterial sugar transferase" evidence="8">
    <location>
        <begin position="263"/>
        <end position="446"/>
    </location>
</feature>
<dbReference type="AlphaFoldDB" id="W4LVC9"/>
<comment type="similarity">
    <text evidence="2">Belongs to the bacterial sugar transferase family.</text>
</comment>
<dbReference type="EMBL" id="AZHW01000196">
    <property type="protein sequence ID" value="ETX01845.1"/>
    <property type="molecule type" value="Genomic_DNA"/>
</dbReference>
<dbReference type="Pfam" id="PF13727">
    <property type="entry name" value="CoA_binding_3"/>
    <property type="match status" value="1"/>
</dbReference>
<feature type="transmembrane region" description="Helical" evidence="7">
    <location>
        <begin position="70"/>
        <end position="92"/>
    </location>
</feature>
<feature type="transmembrane region" description="Helical" evidence="7">
    <location>
        <begin position="264"/>
        <end position="288"/>
    </location>
</feature>
<feature type="transmembrane region" description="Helical" evidence="7">
    <location>
        <begin position="7"/>
        <end position="24"/>
    </location>
</feature>
<proteinExistence type="inferred from homology"/>
<evidence type="ECO:0000313" key="9">
    <source>
        <dbReference type="EMBL" id="ETX01845.1"/>
    </source>
</evidence>
<dbReference type="InterPro" id="IPR003362">
    <property type="entry name" value="Bact_transf"/>
</dbReference>
<protein>
    <recommendedName>
        <fullName evidence="8">Bacterial sugar transferase domain-containing protein</fullName>
    </recommendedName>
</protein>
<evidence type="ECO:0000256" key="6">
    <source>
        <dbReference type="ARBA" id="ARBA00023136"/>
    </source>
</evidence>
<evidence type="ECO:0000259" key="8">
    <source>
        <dbReference type="Pfam" id="PF02397"/>
    </source>
</evidence>
<reference evidence="9 10" key="1">
    <citation type="journal article" date="2014" name="Nature">
        <title>An environmental bacterial taxon with a large and distinct metabolic repertoire.</title>
        <authorList>
            <person name="Wilson M.C."/>
            <person name="Mori T."/>
            <person name="Ruckert C."/>
            <person name="Uria A.R."/>
            <person name="Helf M.J."/>
            <person name="Takada K."/>
            <person name="Gernert C."/>
            <person name="Steffens U.A."/>
            <person name="Heycke N."/>
            <person name="Schmitt S."/>
            <person name="Rinke C."/>
            <person name="Helfrich E.J."/>
            <person name="Brachmann A.O."/>
            <person name="Gurgui C."/>
            <person name="Wakimoto T."/>
            <person name="Kracht M."/>
            <person name="Crusemann M."/>
            <person name="Hentschel U."/>
            <person name="Abe I."/>
            <person name="Matsunaga S."/>
            <person name="Kalinowski J."/>
            <person name="Takeyama H."/>
            <person name="Piel J."/>
        </authorList>
    </citation>
    <scope>NUCLEOTIDE SEQUENCE [LARGE SCALE GENOMIC DNA]</scope>
    <source>
        <strain evidence="10">TSY1</strain>
    </source>
</reference>
<evidence type="ECO:0000313" key="10">
    <source>
        <dbReference type="Proteomes" id="UP000019141"/>
    </source>
</evidence>
<dbReference type="NCBIfam" id="TIGR03025">
    <property type="entry name" value="EPS_sugtrans"/>
    <property type="match status" value="1"/>
</dbReference>
<evidence type="ECO:0000256" key="5">
    <source>
        <dbReference type="ARBA" id="ARBA00022989"/>
    </source>
</evidence>
<dbReference type="GO" id="GO:0016020">
    <property type="term" value="C:membrane"/>
    <property type="evidence" value="ECO:0007669"/>
    <property type="project" value="UniProtKB-SubCell"/>
</dbReference>
<dbReference type="GO" id="GO:0016780">
    <property type="term" value="F:phosphotransferase activity, for other substituted phosphate groups"/>
    <property type="evidence" value="ECO:0007669"/>
    <property type="project" value="TreeGrafter"/>
</dbReference>
<comment type="subcellular location">
    <subcellularLocation>
        <location evidence="1">Membrane</location>
        <topology evidence="1">Multi-pass membrane protein</topology>
    </subcellularLocation>
</comment>
<keyword evidence="6 7" id="KW-0472">Membrane</keyword>
<evidence type="ECO:0000256" key="4">
    <source>
        <dbReference type="ARBA" id="ARBA00022692"/>
    </source>
</evidence>
<accession>W4LVC9</accession>
<keyword evidence="5 7" id="KW-1133">Transmembrane helix</keyword>
<name>W4LVC9_ENTF1</name>
<dbReference type="PANTHER" id="PTHR30576:SF0">
    <property type="entry name" value="UNDECAPRENYL-PHOSPHATE N-ACETYLGALACTOSAMINYL 1-PHOSPHATE TRANSFERASE-RELATED"/>
    <property type="match status" value="1"/>
</dbReference>
<comment type="caution">
    <text evidence="9">The sequence shown here is derived from an EMBL/GenBank/DDBJ whole genome shotgun (WGS) entry which is preliminary data.</text>
</comment>
<sequence length="451" mass="50382">MARLVMVVEGIVLLAAVWITMAWFDGGPPGSGASAIAFALFGLLSFYYHNFYDLRLVQTFARFVRRLPSALGLWVLLLAVSHTASVLMGWSHPGDLSSAAYLAVGTGLILPVRGLFYAFLQTPHLAKRVVILGTGELARHLAAELQASPHLHYHLLGHVDDDSHHRSEPLGPMPSPVLGPLDNLAEIVKQCEPDIIIVALVERRMRLPMIDLFNARVSGTLIEDGIDLYERCTGKLALEHVVPSSFLFSRDFVKSAWLLLARRLLSCGVATAGLVLTAPLMGLIALAIKLDSQGSIFFVQDRAGLHGQPFRLVKFRTMHPPVTPVDPSQRHWASDLVRITRVGKWLRRLYLDELPQFLNILVGHMDLVGPRPEMFDNVKAMAEQIPYYALRTTVRPGLTGWAQIKQGYSVSRDEVTEKMRYDLYYIKHMSLRFDLRIGVDTVKNILLRRGT</sequence>
<evidence type="ECO:0000256" key="7">
    <source>
        <dbReference type="SAM" id="Phobius"/>
    </source>
</evidence>
<dbReference type="HOGENOM" id="CLU_024920_0_0_7"/>
<feature type="transmembrane region" description="Helical" evidence="7">
    <location>
        <begin position="30"/>
        <end position="49"/>
    </location>
</feature>
<keyword evidence="10" id="KW-1185">Reference proteome</keyword>
<dbReference type="InterPro" id="IPR017475">
    <property type="entry name" value="EPS_sugar_tfrase"/>
</dbReference>
<dbReference type="Gene3D" id="3.40.50.720">
    <property type="entry name" value="NAD(P)-binding Rossmann-like Domain"/>
    <property type="match status" value="1"/>
</dbReference>
<dbReference type="PANTHER" id="PTHR30576">
    <property type="entry name" value="COLANIC BIOSYNTHESIS UDP-GLUCOSE LIPID CARRIER TRANSFERASE"/>
    <property type="match status" value="1"/>
</dbReference>
<keyword evidence="4 7" id="KW-0812">Transmembrane</keyword>
<evidence type="ECO:0000256" key="3">
    <source>
        <dbReference type="ARBA" id="ARBA00022679"/>
    </source>
</evidence>
<evidence type="ECO:0000256" key="1">
    <source>
        <dbReference type="ARBA" id="ARBA00004141"/>
    </source>
</evidence>